<evidence type="ECO:0000259" key="6">
    <source>
        <dbReference type="PROSITE" id="PS51384"/>
    </source>
</evidence>
<dbReference type="Pfam" id="PF01568">
    <property type="entry name" value="Molydop_binding"/>
    <property type="match status" value="1"/>
</dbReference>
<dbReference type="PRINTS" id="PR00371">
    <property type="entry name" value="FPNCR"/>
</dbReference>
<reference evidence="8 9" key="1">
    <citation type="submission" date="2022-11" db="EMBL/GenBank/DDBJ databases">
        <title>Biodiversity and phylogenetic relationships of bacteria.</title>
        <authorList>
            <person name="Machado R.A.R."/>
            <person name="Bhat A."/>
            <person name="Loulou A."/>
            <person name="Kallel S."/>
        </authorList>
    </citation>
    <scope>NUCLEOTIDE SEQUENCE [LARGE SCALE GENOMIC DNA]</scope>
    <source>
        <strain evidence="8 9">DSM 13975</strain>
    </source>
</reference>
<dbReference type="InterPro" id="IPR017938">
    <property type="entry name" value="Riboflavin_synthase-like_b-brl"/>
</dbReference>
<sequence>MPTEFKQGYCTLCRSRCGTVNEVRGESLISVRPDPSHPTGEAMCMKGKSAPEMVHSPHRMHYPMRRTQPKGSADPGWVRISWEEALSETAQQLGRIKSESGAEAVVFAVTTPSGTSLSDSIDWIERFVRLFGSPNICYATEVCNWHKDYAHAFTFGCGMPPADYANADLMVLWGHNPTNTWLAQANAIGKGRAKGARMIVVDPRPTALARQAEVWLPVRPGTDAAVALGLMHLMLRDEGFDKAFVRDWTNGPLLVRSDNGHFLREQDLWPHAGQNRYVVWSDAHQCAVPYDTEQSAQEQGGEHFCLRGTFSIDTEKVAGLLCHPAFELLAQASAAYQPKEVERISGVPEKALRAAAALFASSARIAYHAWTGIGQHSNATQTERAVACLYALTGSFDRIGANRVRIGPPTQSVNPLSLLADRQRMKALGIDERPIGPPAQGWVTARDTYRAILEGKPYQVRGMLAFGTNLLVSQADTAQAQQALSQLEFYVHCDLFETPAAKYADIVLPINTPWEREGLRVGFEITDRAAGWVQLRQRMVPPQGESRSDNDVVFDLACRLGMRDDFFGGSLDAGWNHILGPLGLSVEQLRQQPQGIAYPIDASERKYARATVKGVRGFDTPTRRVELYSERLLKHSQPPLPNFIEPADTPHDLKATQQGRFPYVLSSAKNGFYCHSQHRSLVSLRKRAPDPVAELSPVLANAKGILDGDWIHISTRLGKARFVARITPQLAENLIVAEFGWWQSCPELDRPDLPIEGVQSSNFNTLISADHHDPVSGSVPMRSFLCDVELDPETQARQRKWAGYRDFKVSRLHPEAEGVLGIHFESVEALELPDFRPGQHIEIQWDGGGGVALSRAYSLTAAAQVPHRRSYSIAVRHQKGLSPDGVPFEGRMSGLLHRRLRLGDVVSLRAPSGGWVLPRQSQQPLCLFAGGIGITPFISLLESLPNGAEGPEIWLYYGNQNSRTHAFRERILYHQSRLPQLKVLNYYAAPLEGDREGIDFTEQRYIDASVVDDRLIELRARVYMCGPPMMMDIVSAGLVERGVPRFDIFSEIFRSPTEPPQGDQRFKVSFLRSGRDAVEWRPQQGTLLSFAESLGLQMASGCRVGQCESCAVRLVSGKVRHLHGGEPEDPGVCLVCQAIPIEDVVLDA</sequence>
<dbReference type="SUPFAM" id="SSF63380">
    <property type="entry name" value="Riboflavin synthase domain-like"/>
    <property type="match status" value="1"/>
</dbReference>
<dbReference type="Gene3D" id="3.40.50.80">
    <property type="entry name" value="Nucleotide-binding domain of ferredoxin-NADP reductase (FNR) module"/>
    <property type="match status" value="1"/>
</dbReference>
<dbReference type="InterPro" id="IPR037949">
    <property type="entry name" value="MopB_CT_Acetylene-hydratase"/>
</dbReference>
<dbReference type="SUPFAM" id="SSF53706">
    <property type="entry name" value="Formate dehydrogenase/DMSO reductase, domains 1-3"/>
    <property type="match status" value="1"/>
</dbReference>
<comment type="caution">
    <text evidence="8">The sequence shown here is derived from an EMBL/GenBank/DDBJ whole genome shotgun (WGS) entry which is preliminary data.</text>
</comment>
<dbReference type="Gene3D" id="3.10.20.30">
    <property type="match status" value="1"/>
</dbReference>
<dbReference type="Gene3D" id="2.20.25.90">
    <property type="entry name" value="ADC-like domains"/>
    <property type="match status" value="1"/>
</dbReference>
<dbReference type="InterPro" id="IPR039261">
    <property type="entry name" value="FNR_nucleotide-bd"/>
</dbReference>
<dbReference type="SUPFAM" id="SSF52343">
    <property type="entry name" value="Ferredoxin reductase-like, C-terminal NADP-linked domain"/>
    <property type="match status" value="1"/>
</dbReference>
<dbReference type="InterPro" id="IPR012675">
    <property type="entry name" value="Beta-grasp_dom_sf"/>
</dbReference>
<keyword evidence="9" id="KW-1185">Reference proteome</keyword>
<dbReference type="PROSITE" id="PS51085">
    <property type="entry name" value="2FE2S_FER_2"/>
    <property type="match status" value="1"/>
</dbReference>
<dbReference type="Pfam" id="PF00175">
    <property type="entry name" value="NAD_binding_1"/>
    <property type="match status" value="1"/>
</dbReference>
<dbReference type="SMART" id="SM00926">
    <property type="entry name" value="Molybdop_Fe4S4"/>
    <property type="match status" value="1"/>
</dbReference>
<keyword evidence="2" id="KW-0479">Metal-binding</keyword>
<dbReference type="PROSITE" id="PS51384">
    <property type="entry name" value="FAD_FR"/>
    <property type="match status" value="1"/>
</dbReference>
<protein>
    <submittedName>
        <fullName evidence="8">Molybdopterin-dependent oxidoreductase</fullName>
    </submittedName>
</protein>
<dbReference type="Proteomes" id="UP001209916">
    <property type="component" value="Unassembled WGS sequence"/>
</dbReference>
<dbReference type="CDD" id="cd00207">
    <property type="entry name" value="fer2"/>
    <property type="match status" value="1"/>
</dbReference>
<dbReference type="RefSeq" id="WP_266120548.1">
    <property type="nucleotide sequence ID" value="NZ_JAPKNA010000001.1"/>
</dbReference>
<evidence type="ECO:0000256" key="2">
    <source>
        <dbReference type="ARBA" id="ARBA00022723"/>
    </source>
</evidence>
<dbReference type="InterPro" id="IPR006657">
    <property type="entry name" value="MoPterin_dinucl-bd_dom"/>
</dbReference>
<dbReference type="PANTHER" id="PTHR43742">
    <property type="entry name" value="TRIMETHYLAMINE-N-OXIDE REDUCTASE"/>
    <property type="match status" value="1"/>
</dbReference>
<evidence type="ECO:0000259" key="7">
    <source>
        <dbReference type="PROSITE" id="PS51669"/>
    </source>
</evidence>
<dbReference type="InterPro" id="IPR006656">
    <property type="entry name" value="Mopterin_OxRdtase"/>
</dbReference>
<dbReference type="CDD" id="cd06184">
    <property type="entry name" value="flavohem_like_fad_nad_binding"/>
    <property type="match status" value="1"/>
</dbReference>
<keyword evidence="4" id="KW-0411">Iron-sulfur</keyword>
<dbReference type="Gene3D" id="2.40.40.20">
    <property type="match status" value="1"/>
</dbReference>
<dbReference type="CDD" id="cd02781">
    <property type="entry name" value="MopB_CT_Acetylene-hydratase"/>
    <property type="match status" value="1"/>
</dbReference>
<dbReference type="Pfam" id="PF00111">
    <property type="entry name" value="Fer2"/>
    <property type="match status" value="1"/>
</dbReference>
<dbReference type="Gene3D" id="3.40.50.740">
    <property type="match status" value="2"/>
</dbReference>
<keyword evidence="3" id="KW-0408">Iron</keyword>
<organism evidence="8 9">
    <name type="scientific">Alcaligenes parafaecalis</name>
    <dbReference type="NCBI Taxonomy" id="171260"/>
    <lineage>
        <taxon>Bacteria</taxon>
        <taxon>Pseudomonadati</taxon>
        <taxon>Pseudomonadota</taxon>
        <taxon>Betaproteobacteria</taxon>
        <taxon>Burkholderiales</taxon>
        <taxon>Alcaligenaceae</taxon>
        <taxon>Alcaligenes</taxon>
    </lineage>
</organism>
<dbReference type="EMBL" id="JAPKNA010000001">
    <property type="protein sequence ID" value="MCX5463607.1"/>
    <property type="molecule type" value="Genomic_DNA"/>
</dbReference>
<dbReference type="PANTHER" id="PTHR43742:SF6">
    <property type="entry name" value="OXIDOREDUCTASE YYAE-RELATED"/>
    <property type="match status" value="1"/>
</dbReference>
<evidence type="ECO:0000256" key="4">
    <source>
        <dbReference type="ARBA" id="ARBA00023014"/>
    </source>
</evidence>
<dbReference type="Gene3D" id="3.40.228.10">
    <property type="entry name" value="Dimethylsulfoxide Reductase, domain 2"/>
    <property type="match status" value="1"/>
</dbReference>
<evidence type="ECO:0000256" key="1">
    <source>
        <dbReference type="ARBA" id="ARBA00010312"/>
    </source>
</evidence>
<gene>
    <name evidence="8" type="ORF">OSH09_05395</name>
</gene>
<dbReference type="PROSITE" id="PS51669">
    <property type="entry name" value="4FE4S_MOW_BIS_MGD"/>
    <property type="match status" value="1"/>
</dbReference>
<accession>A0ABT3VJD5</accession>
<evidence type="ECO:0000256" key="3">
    <source>
        <dbReference type="ARBA" id="ARBA00023004"/>
    </source>
</evidence>
<dbReference type="SUPFAM" id="SSF54292">
    <property type="entry name" value="2Fe-2S ferredoxin-like"/>
    <property type="match status" value="1"/>
</dbReference>
<feature type="domain" description="4Fe-4S Mo/W bis-MGD-type" evidence="7">
    <location>
        <begin position="3"/>
        <end position="58"/>
    </location>
</feature>
<evidence type="ECO:0000313" key="8">
    <source>
        <dbReference type="EMBL" id="MCX5463607.1"/>
    </source>
</evidence>
<dbReference type="Pfam" id="PF00384">
    <property type="entry name" value="Molybdopterin"/>
    <property type="match status" value="1"/>
</dbReference>
<dbReference type="InterPro" id="IPR001041">
    <property type="entry name" value="2Fe-2S_ferredoxin-type"/>
</dbReference>
<dbReference type="InterPro" id="IPR009010">
    <property type="entry name" value="Asp_de-COase-like_dom_sf"/>
</dbReference>
<name>A0ABT3VJD5_9BURK</name>
<evidence type="ECO:0000259" key="5">
    <source>
        <dbReference type="PROSITE" id="PS51085"/>
    </source>
</evidence>
<dbReference type="Pfam" id="PF04879">
    <property type="entry name" value="Molybdop_Fe4S4"/>
    <property type="match status" value="1"/>
</dbReference>
<dbReference type="InterPro" id="IPR001433">
    <property type="entry name" value="OxRdtase_FAD/NAD-bd"/>
</dbReference>
<feature type="domain" description="FAD-binding FR-type" evidence="6">
    <location>
        <begin position="802"/>
        <end position="918"/>
    </location>
</feature>
<feature type="domain" description="2Fe-2S ferredoxin-type" evidence="5">
    <location>
        <begin position="1066"/>
        <end position="1148"/>
    </location>
</feature>
<dbReference type="InterPro" id="IPR006963">
    <property type="entry name" value="Mopterin_OxRdtase_4Fe-4S_dom"/>
</dbReference>
<proteinExistence type="inferred from homology"/>
<evidence type="ECO:0000313" key="9">
    <source>
        <dbReference type="Proteomes" id="UP001209916"/>
    </source>
</evidence>
<dbReference type="SUPFAM" id="SSF50692">
    <property type="entry name" value="ADC-like"/>
    <property type="match status" value="1"/>
</dbReference>
<dbReference type="InterPro" id="IPR001709">
    <property type="entry name" value="Flavoprot_Pyr_Nucl_cyt_Rdtase"/>
</dbReference>
<dbReference type="InterPro" id="IPR017927">
    <property type="entry name" value="FAD-bd_FR_type"/>
</dbReference>
<comment type="similarity">
    <text evidence="1">Belongs to the prokaryotic molybdopterin-containing oxidoreductase family.</text>
</comment>
<dbReference type="Gene3D" id="2.40.30.10">
    <property type="entry name" value="Translation factors"/>
    <property type="match status" value="1"/>
</dbReference>
<dbReference type="InterPro" id="IPR036010">
    <property type="entry name" value="2Fe-2S_ferredoxin-like_sf"/>
</dbReference>
<dbReference type="InterPro" id="IPR050612">
    <property type="entry name" value="Prok_Mopterin_Oxidored"/>
</dbReference>